<reference evidence="4 5" key="1">
    <citation type="submission" date="2018-12" db="EMBL/GenBank/DDBJ databases">
        <authorList>
            <person name="Li F."/>
        </authorList>
    </citation>
    <scope>NUCLEOTIDE SEQUENCE [LARGE SCALE GENOMIC DNA]</scope>
    <source>
        <strain evidence="4 5">EGI 6500705</strain>
    </source>
</reference>
<dbReference type="Proteomes" id="UP000274909">
    <property type="component" value="Unassembled WGS sequence"/>
</dbReference>
<dbReference type="OrthoDB" id="5485098at2"/>
<dbReference type="SUPFAM" id="SSF49879">
    <property type="entry name" value="SMAD/FHA domain"/>
    <property type="match status" value="1"/>
</dbReference>
<evidence type="ECO:0000313" key="5">
    <source>
        <dbReference type="Proteomes" id="UP000274909"/>
    </source>
</evidence>
<feature type="compositionally biased region" description="Basic and acidic residues" evidence="2">
    <location>
        <begin position="176"/>
        <end position="187"/>
    </location>
</feature>
<feature type="domain" description="FHA" evidence="3">
    <location>
        <begin position="219"/>
        <end position="271"/>
    </location>
</feature>
<evidence type="ECO:0000256" key="2">
    <source>
        <dbReference type="SAM" id="MobiDB-lite"/>
    </source>
</evidence>
<evidence type="ECO:0000313" key="4">
    <source>
        <dbReference type="EMBL" id="RUR01375.1"/>
    </source>
</evidence>
<evidence type="ECO:0000259" key="3">
    <source>
        <dbReference type="PROSITE" id="PS50006"/>
    </source>
</evidence>
<dbReference type="Pfam" id="PF00498">
    <property type="entry name" value="FHA"/>
    <property type="match status" value="1"/>
</dbReference>
<name>A0A3S0VGL9_9MICO</name>
<protein>
    <submittedName>
        <fullName evidence="4">FHA domain-containing protein</fullName>
    </submittedName>
</protein>
<feature type="region of interest" description="Disordered" evidence="2">
    <location>
        <begin position="176"/>
        <end position="195"/>
    </location>
</feature>
<dbReference type="EMBL" id="RZGZ01000002">
    <property type="protein sequence ID" value="RUR01375.1"/>
    <property type="molecule type" value="Genomic_DNA"/>
</dbReference>
<gene>
    <name evidence="4" type="ORF">ELQ94_07685</name>
</gene>
<dbReference type="Gene3D" id="2.60.200.20">
    <property type="match status" value="1"/>
</dbReference>
<comment type="caution">
    <text evidence="4">The sequence shown here is derived from an EMBL/GenBank/DDBJ whole genome shotgun (WGS) entry which is preliminary data.</text>
</comment>
<evidence type="ECO:0000256" key="1">
    <source>
        <dbReference type="ARBA" id="ARBA00022553"/>
    </source>
</evidence>
<sequence>MNPSIRYSASTESPDWVLLVTRRIVLALNSAPDTALIHKLWAVASAEDASVDRVLRDVPAEVSGAALPFAVIGLPDDGATALTLFVHAGAGLDVLASGARRRIVAEGSPWFRTSLDAVTHLSLGDPAQIHAPALPLAEGVVRAARLDMVFADERLTQPRTGSMSAVDVAHDGHTVLRSDLPRPRDLDEPAPLAPAEGPRSLLFGYRLNGSQPFALDVPHYFGRNPKRPPAGGRVVVVQSSTKSVSATHVEVEQLGDNVVVTDLKSTNGTSLIVPGASWQRLAAGQSLVVPAGTFIDIGDGNVIEIMPGQPIAAGH</sequence>
<dbReference type="PROSITE" id="PS50006">
    <property type="entry name" value="FHA_DOMAIN"/>
    <property type="match status" value="1"/>
</dbReference>
<dbReference type="AlphaFoldDB" id="A0A3S0VGL9"/>
<keyword evidence="1" id="KW-0597">Phosphoprotein</keyword>
<dbReference type="CDD" id="cd00060">
    <property type="entry name" value="FHA"/>
    <property type="match status" value="1"/>
</dbReference>
<dbReference type="InterPro" id="IPR008984">
    <property type="entry name" value="SMAD_FHA_dom_sf"/>
</dbReference>
<keyword evidence="5" id="KW-1185">Reference proteome</keyword>
<proteinExistence type="predicted"/>
<dbReference type="RefSeq" id="WP_127048839.1">
    <property type="nucleotide sequence ID" value="NZ_RZGZ01000002.1"/>
</dbReference>
<dbReference type="InterPro" id="IPR000253">
    <property type="entry name" value="FHA_dom"/>
</dbReference>
<organism evidence="4 5">
    <name type="scientific">Labedella endophytica</name>
    <dbReference type="NCBI Taxonomy" id="1523160"/>
    <lineage>
        <taxon>Bacteria</taxon>
        <taxon>Bacillati</taxon>
        <taxon>Actinomycetota</taxon>
        <taxon>Actinomycetes</taxon>
        <taxon>Micrococcales</taxon>
        <taxon>Microbacteriaceae</taxon>
        <taxon>Labedella</taxon>
    </lineage>
</organism>
<accession>A0A3S0VGL9</accession>